<evidence type="ECO:0000259" key="4">
    <source>
        <dbReference type="Pfam" id="PF12804"/>
    </source>
</evidence>
<dbReference type="Pfam" id="PF01636">
    <property type="entry name" value="APH"/>
    <property type="match status" value="1"/>
</dbReference>
<dbReference type="Proteomes" id="UP001431186">
    <property type="component" value="Chromosome"/>
</dbReference>
<dbReference type="CDD" id="cd05151">
    <property type="entry name" value="ChoK-like"/>
    <property type="match status" value="1"/>
</dbReference>
<dbReference type="GO" id="GO:0016301">
    <property type="term" value="F:kinase activity"/>
    <property type="evidence" value="ECO:0007669"/>
    <property type="project" value="UniProtKB-KW"/>
</dbReference>
<dbReference type="EMBL" id="AP025285">
    <property type="protein sequence ID" value="BDC90393.1"/>
    <property type="molecule type" value="Genomic_DNA"/>
</dbReference>
<dbReference type="InterPro" id="IPR002575">
    <property type="entry name" value="Aminoglycoside_PTrfase"/>
</dbReference>
<sequence length="592" mass="66341">MLTRYEFETLRVRQANPRASQRAIAQEAGIALGSVNKAVHELEAAGLLNEAGEPTAAAQAALAPYRVGNAIILAAGVGARIAPFSFERPKAMFEVHGQVLIERLIEQLHAAGVQEIVIVVGYMKEAFFYLEERYGVTIVVNTEYATRNNHSSLWAARRFLGNSLIISSDQYFTKNIFPAYSYESWCTVSPLEASSNEETVVADSAGRVLEVREDGTGDYLMQGPCYLDRAFCETYLSILQAEYANSDTAPKLWEAIFSQHAQELSMAVRLVEPGVIQEFDYLADLTAFDRDFFANVDSRILDNICKTLHCQREQICDVRPVKAGLTNLSTVFAVEGKRYIYRHPGTGTDKIINREAETFALTVARDLGLDDTFIYEDPVEGWKISRFVDGCSELDYASRDQVAQALSMARTLHTSGKVSPWSFDFFSEGVKIAGLLRGCGYPLPRDFDELMARVEAIATRMRSLVKEPVLCHNDFYGPNFLVRGDEMRLIDWEYAAMGDPICDLGNFVAQGSGYSVEETLDILPLYYGRETTAQEQWHALAAVCVVGWYWYVWAMYKEAMGNPVGQWLYTWYKAAVTFGKAAEKRLQQASLH</sequence>
<dbReference type="KEGG" id="lcal:ATTO_02650"/>
<dbReference type="InterPro" id="IPR025877">
    <property type="entry name" value="MobA-like_NTP_Trfase"/>
</dbReference>
<dbReference type="Gene3D" id="3.90.1200.10">
    <property type="match status" value="1"/>
</dbReference>
<name>A0AAU9CIY4_9ACTN</name>
<organism evidence="5 6">
    <name type="scientific">Leptogranulimonas caecicola</name>
    <dbReference type="NCBI Taxonomy" id="2894156"/>
    <lineage>
        <taxon>Bacteria</taxon>
        <taxon>Bacillati</taxon>
        <taxon>Actinomycetota</taxon>
        <taxon>Coriobacteriia</taxon>
        <taxon>Coriobacteriales</taxon>
        <taxon>Kribbibacteriaceae</taxon>
        <taxon>Leptogranulimonas</taxon>
    </lineage>
</organism>
<dbReference type="InterPro" id="IPR029044">
    <property type="entry name" value="Nucleotide-diphossugar_trans"/>
</dbReference>
<accession>A0AAU9CIY4</accession>
<dbReference type="RefSeq" id="WP_265591931.1">
    <property type="nucleotide sequence ID" value="NZ_AP025285.1"/>
</dbReference>
<gene>
    <name evidence="5" type="ORF">ATTO_02650</name>
</gene>
<evidence type="ECO:0000256" key="1">
    <source>
        <dbReference type="ARBA" id="ARBA00022679"/>
    </source>
</evidence>
<dbReference type="SUPFAM" id="SSF56112">
    <property type="entry name" value="Protein kinase-like (PK-like)"/>
    <property type="match status" value="1"/>
</dbReference>
<dbReference type="Gene3D" id="3.90.550.10">
    <property type="entry name" value="Spore Coat Polysaccharide Biosynthesis Protein SpsA, Chain A"/>
    <property type="match status" value="1"/>
</dbReference>
<keyword evidence="2" id="KW-0548">Nucleotidyltransferase</keyword>
<dbReference type="SUPFAM" id="SSF53448">
    <property type="entry name" value="Nucleotide-diphospho-sugar transferases"/>
    <property type="match status" value="1"/>
</dbReference>
<dbReference type="CDD" id="cd02523">
    <property type="entry name" value="PC_cytidylyltransferase"/>
    <property type="match status" value="1"/>
</dbReference>
<keyword evidence="5" id="KW-0418">Kinase</keyword>
<keyword evidence="1" id="KW-0808">Transferase</keyword>
<keyword evidence="6" id="KW-1185">Reference proteome</keyword>
<reference evidence="5" key="1">
    <citation type="submission" date="2021-11" db="EMBL/GenBank/DDBJ databases">
        <title>Complete genome sequence of Atopobiaceae bacterium TOC12.</title>
        <authorList>
            <person name="Morinaga K."/>
            <person name="Kusada H."/>
            <person name="Tamaki H."/>
        </authorList>
    </citation>
    <scope>NUCLEOTIDE SEQUENCE</scope>
    <source>
        <strain evidence="5">TOC12</strain>
    </source>
</reference>
<dbReference type="AlphaFoldDB" id="A0AAU9CIY4"/>
<feature type="domain" description="MobA-like NTP transferase" evidence="4">
    <location>
        <begin position="70"/>
        <end position="172"/>
    </location>
</feature>
<dbReference type="Gene3D" id="3.30.200.20">
    <property type="entry name" value="Phosphorylase Kinase, domain 1"/>
    <property type="match status" value="1"/>
</dbReference>
<dbReference type="GO" id="GO:0016779">
    <property type="term" value="F:nucleotidyltransferase activity"/>
    <property type="evidence" value="ECO:0007669"/>
    <property type="project" value="UniProtKB-KW"/>
</dbReference>
<dbReference type="PANTHER" id="PTHR43584:SF5">
    <property type="entry name" value="PROTEIN LICC"/>
    <property type="match status" value="1"/>
</dbReference>
<dbReference type="Pfam" id="PF13412">
    <property type="entry name" value="HTH_24"/>
    <property type="match status" value="1"/>
</dbReference>
<dbReference type="InterPro" id="IPR011009">
    <property type="entry name" value="Kinase-like_dom_sf"/>
</dbReference>
<dbReference type="InterPro" id="IPR050065">
    <property type="entry name" value="GlmU-like"/>
</dbReference>
<evidence type="ECO:0000259" key="3">
    <source>
        <dbReference type="Pfam" id="PF01636"/>
    </source>
</evidence>
<proteinExistence type="predicted"/>
<evidence type="ECO:0000313" key="5">
    <source>
        <dbReference type="EMBL" id="BDC90393.1"/>
    </source>
</evidence>
<dbReference type="Pfam" id="PF12804">
    <property type="entry name" value="NTP_transf_3"/>
    <property type="match status" value="1"/>
</dbReference>
<feature type="domain" description="Aminoglycoside phosphotransferase" evidence="3">
    <location>
        <begin position="318"/>
        <end position="509"/>
    </location>
</feature>
<evidence type="ECO:0000313" key="6">
    <source>
        <dbReference type="Proteomes" id="UP001431186"/>
    </source>
</evidence>
<protein>
    <submittedName>
        <fullName evidence="5">Choline kinase</fullName>
    </submittedName>
</protein>
<dbReference type="PANTHER" id="PTHR43584">
    <property type="entry name" value="NUCLEOTIDYL TRANSFERASE"/>
    <property type="match status" value="1"/>
</dbReference>
<evidence type="ECO:0000256" key="2">
    <source>
        <dbReference type="ARBA" id="ARBA00022695"/>
    </source>
</evidence>